<reference evidence="2" key="1">
    <citation type="submission" date="2016-07" db="EMBL/GenBank/DDBJ databases">
        <authorList>
            <person name="Florea S."/>
            <person name="Webb J.S."/>
            <person name="Jaromczyk J."/>
            <person name="Schardl C.L."/>
        </authorList>
    </citation>
    <scope>NUCLEOTIDE SEQUENCE [LARGE SCALE GENOMIC DNA]</scope>
    <source>
        <strain evidence="2">CY1</strain>
    </source>
</reference>
<accession>A0A1V4H840</accession>
<comment type="caution">
    <text evidence="1">The sequence shown here is derived from an EMBL/GenBank/DDBJ whole genome shotgun (WGS) entry which is preliminary data.</text>
</comment>
<keyword evidence="2" id="KW-1185">Reference proteome</keyword>
<evidence type="ECO:0000313" key="2">
    <source>
        <dbReference type="Proteomes" id="UP000190626"/>
    </source>
</evidence>
<dbReference type="EMBL" id="MBTG01000066">
    <property type="protein sequence ID" value="OPH47321.1"/>
    <property type="molecule type" value="Genomic_DNA"/>
</dbReference>
<evidence type="ECO:0000313" key="1">
    <source>
        <dbReference type="EMBL" id="OPH47321.1"/>
    </source>
</evidence>
<dbReference type="Pfam" id="PF14176">
    <property type="entry name" value="YxiJ"/>
    <property type="match status" value="1"/>
</dbReference>
<evidence type="ECO:0008006" key="3">
    <source>
        <dbReference type="Google" id="ProtNLM"/>
    </source>
</evidence>
<sequence length="124" mass="14899">MDKSKLVSDLRNLYSNELLNPFPYRDTDRIQAMYKHEFSLIPNEIFNADFNDYCMTITGTISYVLNGHEDDIPLRQINLLKMNFFERFTKYIFLEMNIAQFSIFNTEYKSYEKARKLLLEILEL</sequence>
<dbReference type="Proteomes" id="UP000190626">
    <property type="component" value="Unassembled WGS sequence"/>
</dbReference>
<dbReference type="AlphaFoldDB" id="A0A1V4H840"/>
<protein>
    <recommendedName>
        <fullName evidence="3">YxiJ-like protein</fullName>
    </recommendedName>
</protein>
<name>A0A1V4H840_9BACL</name>
<proteinExistence type="predicted"/>
<gene>
    <name evidence="1" type="ORF">BC351_11710</name>
</gene>
<organism evidence="1 2">
    <name type="scientific">Paenibacillus ferrarius</name>
    <dbReference type="NCBI Taxonomy" id="1469647"/>
    <lineage>
        <taxon>Bacteria</taxon>
        <taxon>Bacillati</taxon>
        <taxon>Bacillota</taxon>
        <taxon>Bacilli</taxon>
        <taxon>Bacillales</taxon>
        <taxon>Paenibacillaceae</taxon>
        <taxon>Paenibacillus</taxon>
    </lineage>
</organism>
<dbReference type="STRING" id="1469647.BC351_11710"/>
<dbReference type="InterPro" id="IPR025551">
    <property type="entry name" value="WapI/YxiJ-like"/>
</dbReference>